<feature type="binding site" evidence="3">
    <location>
        <begin position="190"/>
        <end position="192"/>
    </location>
    <ligand>
        <name>NAD(+)</name>
        <dbReference type="ChEBI" id="CHEBI:57540"/>
    </ligand>
</feature>
<keyword evidence="2 3" id="KW-0520">NAD</keyword>
<gene>
    <name evidence="3" type="primary">cobB</name>
    <name evidence="6" type="ORF">OD750_006070</name>
</gene>
<dbReference type="GO" id="GO:0036054">
    <property type="term" value="F:protein-malonyllysine demalonylase activity"/>
    <property type="evidence" value="ECO:0007669"/>
    <property type="project" value="InterPro"/>
</dbReference>
<comment type="catalytic activity">
    <reaction evidence="3">
        <text>N(6)-succinyl-L-lysyl-[protein] + NAD(+) + H2O = 2''-O-succinyl-ADP-D-ribose + nicotinamide + L-lysyl-[protein]</text>
        <dbReference type="Rhea" id="RHEA:47668"/>
        <dbReference type="Rhea" id="RHEA-COMP:9752"/>
        <dbReference type="Rhea" id="RHEA-COMP:11877"/>
        <dbReference type="ChEBI" id="CHEBI:15377"/>
        <dbReference type="ChEBI" id="CHEBI:17154"/>
        <dbReference type="ChEBI" id="CHEBI:29969"/>
        <dbReference type="ChEBI" id="CHEBI:57540"/>
        <dbReference type="ChEBI" id="CHEBI:87830"/>
        <dbReference type="ChEBI" id="CHEBI:87832"/>
    </reaction>
</comment>
<reference evidence="6" key="1">
    <citation type="submission" date="2023-02" db="EMBL/GenBank/DDBJ databases">
        <title>Tahibacter soli sp. nov. isolated from soil.</title>
        <authorList>
            <person name="Baek J.H."/>
            <person name="Lee J.K."/>
            <person name="Choi D.G."/>
            <person name="Jeon C.O."/>
        </authorList>
    </citation>
    <scope>NUCLEOTIDE SEQUENCE</scope>
    <source>
        <strain evidence="6">BL</strain>
    </source>
</reference>
<dbReference type="Gene3D" id="3.30.1600.10">
    <property type="entry name" value="SIR2/SIRT2 'Small Domain"/>
    <property type="match status" value="1"/>
</dbReference>
<keyword evidence="7" id="KW-1185">Reference proteome</keyword>
<proteinExistence type="inferred from homology"/>
<dbReference type="EC" id="2.3.1.286" evidence="3"/>
<dbReference type="Gene3D" id="3.40.50.1220">
    <property type="entry name" value="TPP-binding domain"/>
    <property type="match status" value="1"/>
</dbReference>
<dbReference type="EMBL" id="JAOVZO020000003">
    <property type="protein sequence ID" value="MDC8012110.1"/>
    <property type="molecule type" value="Genomic_DNA"/>
</dbReference>
<dbReference type="AlphaFoldDB" id="A0A9X3YJ75"/>
<sequence>MQSAAIVAARIARARHTLVLTGAGISAESGVPTFRDAQTGLWSRYRPEDLATPEAFRRDPALIWRWYEWRRGLVAAAAPNAGHRALADLARRVSLTLVTQNVDGMHQRAGSPGTICLHGDLFRNICSITRLAIEPEWIAAHGDEEPPPSPHHPDGYARPGVVWFGENLPQDALDAALAAARRCDVVLSIGTSGMVHPAAGLPGEAQRNGAWFAEINPQRTALSDGADLVVADTAARVLPAIVAALSGA</sequence>
<evidence type="ECO:0000256" key="3">
    <source>
        <dbReference type="HAMAP-Rule" id="MF_01121"/>
    </source>
</evidence>
<evidence type="ECO:0000256" key="4">
    <source>
        <dbReference type="PROSITE-ProRule" id="PRU00236"/>
    </source>
</evidence>
<dbReference type="RefSeq" id="WP_263543367.1">
    <property type="nucleotide sequence ID" value="NZ_JAOVZO020000003.1"/>
</dbReference>
<keyword evidence="6" id="KW-0012">Acyltransferase</keyword>
<evidence type="ECO:0000313" key="6">
    <source>
        <dbReference type="EMBL" id="MDC8012110.1"/>
    </source>
</evidence>
<dbReference type="GO" id="GO:0017136">
    <property type="term" value="F:histone deacetylase activity, NAD-dependent"/>
    <property type="evidence" value="ECO:0007669"/>
    <property type="project" value="TreeGrafter"/>
</dbReference>
<comment type="caution">
    <text evidence="3 4">Lacks conserved residue(s) required for the propagation of feature annotation.</text>
</comment>
<keyword evidence="1 6" id="KW-0808">Transferase</keyword>
<organism evidence="6 7">
    <name type="scientific">Tahibacter soli</name>
    <dbReference type="NCBI Taxonomy" id="2983605"/>
    <lineage>
        <taxon>Bacteria</taxon>
        <taxon>Pseudomonadati</taxon>
        <taxon>Pseudomonadota</taxon>
        <taxon>Gammaproteobacteria</taxon>
        <taxon>Lysobacterales</taxon>
        <taxon>Rhodanobacteraceae</taxon>
        <taxon>Tahibacter</taxon>
    </lineage>
</organism>
<feature type="domain" description="Deacetylase sirtuin-type" evidence="5">
    <location>
        <begin position="1"/>
        <end position="248"/>
    </location>
</feature>
<evidence type="ECO:0000313" key="7">
    <source>
        <dbReference type="Proteomes" id="UP001139971"/>
    </source>
</evidence>
<dbReference type="HAMAP" id="MF_01121">
    <property type="entry name" value="Sirtuin_ClassIII"/>
    <property type="match status" value="1"/>
</dbReference>
<dbReference type="InterPro" id="IPR027546">
    <property type="entry name" value="Sirtuin_class_III"/>
</dbReference>
<dbReference type="GO" id="GO:0070403">
    <property type="term" value="F:NAD+ binding"/>
    <property type="evidence" value="ECO:0007669"/>
    <property type="project" value="UniProtKB-UniRule"/>
</dbReference>
<dbReference type="SUPFAM" id="SSF52467">
    <property type="entry name" value="DHS-like NAD/FAD-binding domain"/>
    <property type="match status" value="1"/>
</dbReference>
<evidence type="ECO:0000256" key="2">
    <source>
        <dbReference type="ARBA" id="ARBA00023027"/>
    </source>
</evidence>
<protein>
    <recommendedName>
        <fullName evidence="3">NAD-dependent protein deacylase</fullName>
        <ecNumber evidence="3">2.3.1.286</ecNumber>
    </recommendedName>
    <alternativeName>
        <fullName evidence="3">Regulatory protein SIR2 homolog</fullName>
    </alternativeName>
</protein>
<dbReference type="GO" id="GO:0036055">
    <property type="term" value="F:protein-succinyllysine desuccinylase activity"/>
    <property type="evidence" value="ECO:0007669"/>
    <property type="project" value="UniProtKB-UniRule"/>
</dbReference>
<comment type="domain">
    <text evidence="3">2 residues (Tyr-67 and Arg-70) present in a large hydrophobic pocket are probably involved in substrate specificity. They are important for desuccinylation activity, but dispensable for deacetylation activity.</text>
</comment>
<dbReference type="PANTHER" id="PTHR11085:SF4">
    <property type="entry name" value="NAD-DEPENDENT PROTEIN DEACYLASE"/>
    <property type="match status" value="1"/>
</dbReference>
<feature type="binding site" evidence="3">
    <location>
        <position position="70"/>
    </location>
    <ligand>
        <name>substrate</name>
    </ligand>
</feature>
<dbReference type="PANTHER" id="PTHR11085">
    <property type="entry name" value="NAD-DEPENDENT PROTEIN DEACYLASE SIRTUIN-5, MITOCHONDRIAL-RELATED"/>
    <property type="match status" value="1"/>
</dbReference>
<keyword evidence="3" id="KW-0963">Cytoplasm</keyword>
<evidence type="ECO:0000259" key="5">
    <source>
        <dbReference type="PROSITE" id="PS50305"/>
    </source>
</evidence>
<dbReference type="Pfam" id="PF02146">
    <property type="entry name" value="SIR2"/>
    <property type="match status" value="1"/>
</dbReference>
<name>A0A9X3YJ75_9GAMM</name>
<evidence type="ECO:0000256" key="1">
    <source>
        <dbReference type="ARBA" id="ARBA00022679"/>
    </source>
</evidence>
<comment type="catalytic activity">
    <reaction evidence="3">
        <text>N(6)-acetyl-L-lysyl-[protein] + NAD(+) + H2O = 2''-O-acetyl-ADP-D-ribose + nicotinamide + L-lysyl-[protein]</text>
        <dbReference type="Rhea" id="RHEA:43636"/>
        <dbReference type="Rhea" id="RHEA-COMP:9752"/>
        <dbReference type="Rhea" id="RHEA-COMP:10731"/>
        <dbReference type="ChEBI" id="CHEBI:15377"/>
        <dbReference type="ChEBI" id="CHEBI:17154"/>
        <dbReference type="ChEBI" id="CHEBI:29969"/>
        <dbReference type="ChEBI" id="CHEBI:57540"/>
        <dbReference type="ChEBI" id="CHEBI:61930"/>
        <dbReference type="ChEBI" id="CHEBI:83767"/>
        <dbReference type="EC" id="2.3.1.286"/>
    </reaction>
</comment>
<dbReference type="InterPro" id="IPR029035">
    <property type="entry name" value="DHS-like_NAD/FAD-binding_dom"/>
</dbReference>
<dbReference type="InterPro" id="IPR050134">
    <property type="entry name" value="NAD-dep_sirtuin_deacylases"/>
</dbReference>
<comment type="function">
    <text evidence="3">NAD-dependent lysine deacetylase and desuccinylase that specifically removes acetyl and succinyl groups on target proteins. Modulates the activities of several proteins which are inactive in their acylated form.</text>
</comment>
<comment type="subcellular location">
    <subcellularLocation>
        <location evidence="3">Cytoplasm</location>
    </subcellularLocation>
</comment>
<dbReference type="PROSITE" id="PS50305">
    <property type="entry name" value="SIRTUIN"/>
    <property type="match status" value="1"/>
</dbReference>
<dbReference type="GO" id="GO:0005737">
    <property type="term" value="C:cytoplasm"/>
    <property type="evidence" value="ECO:0007669"/>
    <property type="project" value="UniProtKB-SubCell"/>
</dbReference>
<dbReference type="Proteomes" id="UP001139971">
    <property type="component" value="Unassembled WGS sequence"/>
</dbReference>
<dbReference type="NCBIfam" id="NF001753">
    <property type="entry name" value="PRK00481.1-3"/>
    <property type="match status" value="1"/>
</dbReference>
<dbReference type="InterPro" id="IPR026590">
    <property type="entry name" value="Ssirtuin_cat_dom"/>
</dbReference>
<dbReference type="InterPro" id="IPR026591">
    <property type="entry name" value="Sirtuin_cat_small_dom_sf"/>
</dbReference>
<feature type="active site" description="Proton acceptor" evidence="3">
    <location>
        <position position="118"/>
    </location>
</feature>
<dbReference type="InterPro" id="IPR003000">
    <property type="entry name" value="Sirtuin"/>
</dbReference>
<feature type="binding site" evidence="3">
    <location>
        <begin position="216"/>
        <end position="218"/>
    </location>
    <ligand>
        <name>NAD(+)</name>
        <dbReference type="ChEBI" id="CHEBI:57540"/>
    </ligand>
</feature>
<feature type="binding site" evidence="3">
    <location>
        <position position="234"/>
    </location>
    <ligand>
        <name>NAD(+)</name>
        <dbReference type="ChEBI" id="CHEBI:57540"/>
    </ligand>
</feature>
<feature type="binding site" evidence="3">
    <location>
        <begin position="100"/>
        <end position="103"/>
    </location>
    <ligand>
        <name>NAD(+)</name>
        <dbReference type="ChEBI" id="CHEBI:57540"/>
    </ligand>
</feature>
<comment type="similarity">
    <text evidence="3">Belongs to the sirtuin family. Class III subfamily.</text>
</comment>
<feature type="binding site" evidence="3">
    <location>
        <position position="67"/>
    </location>
    <ligand>
        <name>substrate</name>
    </ligand>
</feature>
<comment type="caution">
    <text evidence="6">The sequence shown here is derived from an EMBL/GenBank/DDBJ whole genome shotgun (WGS) entry which is preliminary data.</text>
</comment>
<accession>A0A9X3YJ75</accession>